<evidence type="ECO:0000256" key="7">
    <source>
        <dbReference type="SAM" id="MobiDB-lite"/>
    </source>
</evidence>
<dbReference type="Proteomes" id="UP001165065">
    <property type="component" value="Unassembled WGS sequence"/>
</dbReference>
<feature type="binding site" evidence="5">
    <location>
        <position position="311"/>
    </location>
    <ligand>
        <name>Zn(2+)</name>
        <dbReference type="ChEBI" id="CHEBI:29105"/>
        <label>1</label>
    </ligand>
</feature>
<comment type="caution">
    <text evidence="9">The sequence shown here is derived from an EMBL/GenBank/DDBJ whole genome shotgun (WGS) entry which is preliminary data.</text>
</comment>
<dbReference type="InterPro" id="IPR036971">
    <property type="entry name" value="PDEase_catalytic_dom_sf"/>
</dbReference>
<feature type="domain" description="PDEase" evidence="8">
    <location>
        <begin position="195"/>
        <end position="534"/>
    </location>
</feature>
<reference evidence="10" key="1">
    <citation type="journal article" date="2023" name="Commun. Biol.">
        <title>Genome analysis of Parmales, the sister group of diatoms, reveals the evolutionary specialization of diatoms from phago-mixotrophs to photoautotrophs.</title>
        <authorList>
            <person name="Ban H."/>
            <person name="Sato S."/>
            <person name="Yoshikawa S."/>
            <person name="Yamada K."/>
            <person name="Nakamura Y."/>
            <person name="Ichinomiya M."/>
            <person name="Sato N."/>
            <person name="Blanc-Mathieu R."/>
            <person name="Endo H."/>
            <person name="Kuwata A."/>
            <person name="Ogata H."/>
        </authorList>
    </citation>
    <scope>NUCLEOTIDE SEQUENCE [LARGE SCALE GENOMIC DNA]</scope>
</reference>
<feature type="region of interest" description="Disordered" evidence="7">
    <location>
        <begin position="539"/>
        <end position="573"/>
    </location>
</feature>
<dbReference type="InterPro" id="IPR023088">
    <property type="entry name" value="PDEase"/>
</dbReference>
<dbReference type="OrthoDB" id="46051at2759"/>
<feature type="binding site" evidence="5">
    <location>
        <position position="312"/>
    </location>
    <ligand>
        <name>Zn(2+)</name>
        <dbReference type="ChEBI" id="CHEBI:29105"/>
        <label>1</label>
    </ligand>
</feature>
<dbReference type="PRINTS" id="PR00387">
    <property type="entry name" value="PDIESTERASE1"/>
</dbReference>
<feature type="compositionally biased region" description="Basic and acidic residues" evidence="7">
    <location>
        <begin position="554"/>
        <end position="573"/>
    </location>
</feature>
<feature type="binding site" evidence="5">
    <location>
        <position position="312"/>
    </location>
    <ligand>
        <name>Zn(2+)</name>
        <dbReference type="ChEBI" id="CHEBI:29105"/>
        <label>2</label>
    </ligand>
</feature>
<feature type="binding site" evidence="4">
    <location>
        <position position="435"/>
    </location>
    <ligand>
        <name>AMP</name>
        <dbReference type="ChEBI" id="CHEBI:456215"/>
    </ligand>
</feature>
<keyword evidence="2 6" id="KW-0378">Hydrolase</keyword>
<dbReference type="EMBL" id="BRYA01000089">
    <property type="protein sequence ID" value="GMI38620.1"/>
    <property type="molecule type" value="Genomic_DNA"/>
</dbReference>
<accession>A0A9W7L7V0</accession>
<evidence type="ECO:0000256" key="6">
    <source>
        <dbReference type="RuleBase" id="RU363067"/>
    </source>
</evidence>
<comment type="similarity">
    <text evidence="6">Belongs to the cyclic nucleotide phosphodiesterase family.</text>
</comment>
<dbReference type="Gene3D" id="1.10.1300.10">
    <property type="entry name" value="3'5'-cyclic nucleotide phosphodiesterase, catalytic domain"/>
    <property type="match status" value="1"/>
</dbReference>
<dbReference type="PANTHER" id="PTHR11347">
    <property type="entry name" value="CYCLIC NUCLEOTIDE PHOSPHODIESTERASE"/>
    <property type="match status" value="1"/>
</dbReference>
<dbReference type="GO" id="GO:0007165">
    <property type="term" value="P:signal transduction"/>
    <property type="evidence" value="ECO:0007669"/>
    <property type="project" value="InterPro"/>
</dbReference>
<organism evidence="9 10">
    <name type="scientific">Triparma columacea</name>
    <dbReference type="NCBI Taxonomy" id="722753"/>
    <lineage>
        <taxon>Eukaryota</taxon>
        <taxon>Sar</taxon>
        <taxon>Stramenopiles</taxon>
        <taxon>Ochrophyta</taxon>
        <taxon>Bolidophyceae</taxon>
        <taxon>Parmales</taxon>
        <taxon>Triparmaceae</taxon>
        <taxon>Triparma</taxon>
    </lineage>
</organism>
<feature type="binding site" evidence="5">
    <location>
        <position position="274"/>
    </location>
    <ligand>
        <name>Zn(2+)</name>
        <dbReference type="ChEBI" id="CHEBI:29105"/>
        <label>1</label>
    </ligand>
</feature>
<name>A0A9W7L7V0_9STRA</name>
<feature type="active site" description="Proton donor" evidence="3">
    <location>
        <position position="270"/>
    </location>
</feature>
<dbReference type="InterPro" id="IPR002073">
    <property type="entry name" value="PDEase_catalytic_dom"/>
</dbReference>
<keyword evidence="1 5" id="KW-0479">Metal-binding</keyword>
<feature type="binding site" evidence="4">
    <location>
        <position position="486"/>
    </location>
    <ligand>
        <name>AMP</name>
        <dbReference type="ChEBI" id="CHEBI:456215"/>
    </ligand>
</feature>
<dbReference type="PROSITE" id="PS00126">
    <property type="entry name" value="PDEASE_I_1"/>
    <property type="match status" value="1"/>
</dbReference>
<feature type="binding site" evidence="4">
    <location>
        <position position="312"/>
    </location>
    <ligand>
        <name>AMP</name>
        <dbReference type="ChEBI" id="CHEBI:456215"/>
    </ligand>
</feature>
<evidence type="ECO:0000256" key="3">
    <source>
        <dbReference type="PIRSR" id="PIRSR623088-1"/>
    </source>
</evidence>
<evidence type="ECO:0000259" key="8">
    <source>
        <dbReference type="PROSITE" id="PS51845"/>
    </source>
</evidence>
<evidence type="ECO:0000256" key="5">
    <source>
        <dbReference type="PIRSR" id="PIRSR623088-3"/>
    </source>
</evidence>
<dbReference type="GO" id="GO:0046872">
    <property type="term" value="F:metal ion binding"/>
    <property type="evidence" value="ECO:0007669"/>
    <property type="project" value="UniProtKB-KW"/>
</dbReference>
<proteinExistence type="inferred from homology"/>
<feature type="binding site" evidence="5">
    <location>
        <position position="435"/>
    </location>
    <ligand>
        <name>Zn(2+)</name>
        <dbReference type="ChEBI" id="CHEBI:29105"/>
        <label>1</label>
    </ligand>
</feature>
<dbReference type="Pfam" id="PF00233">
    <property type="entry name" value="PDEase_I"/>
    <property type="match status" value="1"/>
</dbReference>
<keyword evidence="10" id="KW-1185">Reference proteome</keyword>
<gene>
    <name evidence="9" type="ORF">TrCOL_g11493</name>
</gene>
<dbReference type="AlphaFoldDB" id="A0A9W7L7V0"/>
<dbReference type="GO" id="GO:0004114">
    <property type="term" value="F:3',5'-cyclic-nucleotide phosphodiesterase activity"/>
    <property type="evidence" value="ECO:0007669"/>
    <property type="project" value="InterPro"/>
</dbReference>
<dbReference type="SUPFAM" id="SSF109604">
    <property type="entry name" value="HD-domain/PDEase-like"/>
    <property type="match status" value="1"/>
</dbReference>
<evidence type="ECO:0000256" key="4">
    <source>
        <dbReference type="PIRSR" id="PIRSR623088-2"/>
    </source>
</evidence>
<feature type="binding site" evidence="4">
    <location>
        <begin position="270"/>
        <end position="274"/>
    </location>
    <ligand>
        <name>AMP</name>
        <dbReference type="ChEBI" id="CHEBI:456215"/>
    </ligand>
</feature>
<dbReference type="PROSITE" id="PS51845">
    <property type="entry name" value="PDEASE_I_2"/>
    <property type="match status" value="1"/>
</dbReference>
<comment type="cofactor">
    <cofactor evidence="6">
        <name>a divalent metal cation</name>
        <dbReference type="ChEBI" id="CHEBI:60240"/>
    </cofactor>
    <text evidence="6">Binds 2 divalent metal cations per subunit. Site 1 may preferentially bind zinc ions, while site 2 has a preference for magnesium and/or manganese ions.</text>
</comment>
<evidence type="ECO:0000313" key="9">
    <source>
        <dbReference type="EMBL" id="GMI38620.1"/>
    </source>
</evidence>
<evidence type="ECO:0000313" key="10">
    <source>
        <dbReference type="Proteomes" id="UP001165065"/>
    </source>
</evidence>
<evidence type="ECO:0000256" key="1">
    <source>
        <dbReference type="ARBA" id="ARBA00022723"/>
    </source>
</evidence>
<protein>
    <recommendedName>
        <fullName evidence="6">Phosphodiesterase</fullName>
        <ecNumber evidence="6">3.1.4.-</ecNumber>
    </recommendedName>
</protein>
<sequence>MGAGASAQEGSNEESPSFDYDALLEKEVNLPLDAADVQDRDLEDVKAEMAGLRTLCARTQNAREFVDTVLNDGYENVPPSQRYKGMKNLQDFLKSPALNVMLARKNVQEDLRKQVENHDDEAISDYIIGHYASSNSVHDVSLVRERAKTKFTNALAKLKGRFMLNQLIGANKKQDVRKRTASFMASSPHMSHVKLDDQQKGKMEMVLQKMGDFNFDVWELVSITNNQPLLVTGMELFKRWELDTRLDLKDDMIAKFFSALEGGYLSNPYHNSAHGADVMYTVNSFIQASTAMHDALEATDLFAALVAGAAHDFRHDGVNNAFHINTGSELALRYNDISVLESYHAAELFILTSNDKTVDIFSCLDANQYKEVRKIVTHAILGTDMTKHFNHIADFESRLAAEKAINENPEVAQHSGTEQRLDKFIMIEMALHCADISNPVKDIMVYKKWVNVVMTEFYQQGDKERELEMPISAMFDRHNSSVTKTQVGFIEFIIRPIYRVWGDFIPELASTFTENLDAGKSFAWDEWFAEQQESKTIKEELDKPALLTAEDVPVEEHDHEVPKLEESKSTPAI</sequence>
<dbReference type="InterPro" id="IPR023174">
    <property type="entry name" value="PDEase_CS"/>
</dbReference>
<evidence type="ECO:0000256" key="2">
    <source>
        <dbReference type="ARBA" id="ARBA00022801"/>
    </source>
</evidence>
<dbReference type="EC" id="3.1.4.-" evidence="6"/>